<dbReference type="OrthoDB" id="3789381at2759"/>
<dbReference type="RefSeq" id="XP_033582061.1">
    <property type="nucleotide sequence ID" value="XM_033721781.1"/>
</dbReference>
<name>A0A6A6Z4B6_9PEZI</name>
<evidence type="ECO:0000313" key="2">
    <source>
        <dbReference type="Proteomes" id="UP000504636"/>
    </source>
</evidence>
<dbReference type="EMBL" id="MU003694">
    <property type="protein sequence ID" value="KAF2815097.1"/>
    <property type="molecule type" value="Genomic_DNA"/>
</dbReference>
<accession>A0A6A6Z4B6</accession>
<gene>
    <name evidence="1 3" type="ORF">BDZ99DRAFT_472438</name>
</gene>
<protein>
    <submittedName>
        <fullName evidence="1 3">Uncharacterized protein</fullName>
    </submittedName>
</protein>
<evidence type="ECO:0000313" key="1">
    <source>
        <dbReference type="EMBL" id="KAF2815097.1"/>
    </source>
</evidence>
<dbReference type="Proteomes" id="UP000504636">
    <property type="component" value="Unplaced"/>
</dbReference>
<keyword evidence="2" id="KW-1185">Reference proteome</keyword>
<organism evidence="1">
    <name type="scientific">Mytilinidion resinicola</name>
    <dbReference type="NCBI Taxonomy" id="574789"/>
    <lineage>
        <taxon>Eukaryota</taxon>
        <taxon>Fungi</taxon>
        <taxon>Dikarya</taxon>
        <taxon>Ascomycota</taxon>
        <taxon>Pezizomycotina</taxon>
        <taxon>Dothideomycetes</taxon>
        <taxon>Pleosporomycetidae</taxon>
        <taxon>Mytilinidiales</taxon>
        <taxon>Mytilinidiaceae</taxon>
        <taxon>Mytilinidion</taxon>
    </lineage>
</organism>
<proteinExistence type="predicted"/>
<reference evidence="3" key="2">
    <citation type="submission" date="2020-04" db="EMBL/GenBank/DDBJ databases">
        <authorList>
            <consortium name="NCBI Genome Project"/>
        </authorList>
    </citation>
    <scope>NUCLEOTIDE SEQUENCE</scope>
    <source>
        <strain evidence="3">CBS 304.34</strain>
    </source>
</reference>
<dbReference type="AlphaFoldDB" id="A0A6A6Z4B6"/>
<evidence type="ECO:0000313" key="3">
    <source>
        <dbReference type="RefSeq" id="XP_033582061.1"/>
    </source>
</evidence>
<reference evidence="3" key="3">
    <citation type="submission" date="2025-04" db="UniProtKB">
        <authorList>
            <consortium name="RefSeq"/>
        </authorList>
    </citation>
    <scope>IDENTIFICATION</scope>
    <source>
        <strain evidence="3">CBS 304.34</strain>
    </source>
</reference>
<dbReference type="GeneID" id="54462674"/>
<reference evidence="1 3" key="1">
    <citation type="journal article" date="2020" name="Stud. Mycol.">
        <title>101 Dothideomycetes genomes: a test case for predicting lifestyles and emergence of pathogens.</title>
        <authorList>
            <person name="Haridas S."/>
            <person name="Albert R."/>
            <person name="Binder M."/>
            <person name="Bloem J."/>
            <person name="Labutti K."/>
            <person name="Salamov A."/>
            <person name="Andreopoulos B."/>
            <person name="Baker S."/>
            <person name="Barry K."/>
            <person name="Bills G."/>
            <person name="Bluhm B."/>
            <person name="Cannon C."/>
            <person name="Castanera R."/>
            <person name="Culley D."/>
            <person name="Daum C."/>
            <person name="Ezra D."/>
            <person name="Gonzalez J."/>
            <person name="Henrissat B."/>
            <person name="Kuo A."/>
            <person name="Liang C."/>
            <person name="Lipzen A."/>
            <person name="Lutzoni F."/>
            <person name="Magnuson J."/>
            <person name="Mondo S."/>
            <person name="Nolan M."/>
            <person name="Ohm R."/>
            <person name="Pangilinan J."/>
            <person name="Park H.-J."/>
            <person name="Ramirez L."/>
            <person name="Alfaro M."/>
            <person name="Sun H."/>
            <person name="Tritt A."/>
            <person name="Yoshinaga Y."/>
            <person name="Zwiers L.-H."/>
            <person name="Turgeon B."/>
            <person name="Goodwin S."/>
            <person name="Spatafora J."/>
            <person name="Crous P."/>
            <person name="Grigoriev I."/>
        </authorList>
    </citation>
    <scope>NUCLEOTIDE SEQUENCE</scope>
    <source>
        <strain evidence="1 3">CBS 304.34</strain>
    </source>
</reference>
<sequence length="101" mass="11967">MVESSTSPKDQDEPYKLDVNVYSEPAPKRAWYKTLAFSNKAPEKETIPAWQDASLSDKERWKQWHKAKDTERFKNSTTGYYTRIYKSKYGWVWFTGLFGED</sequence>